<dbReference type="AlphaFoldDB" id="A0A383CGJ0"/>
<feature type="non-terminal residue" evidence="1">
    <location>
        <position position="240"/>
    </location>
</feature>
<gene>
    <name evidence="1" type="ORF">METZ01_LOCUS484125</name>
</gene>
<protein>
    <submittedName>
        <fullName evidence="1">Uncharacterized protein</fullName>
    </submittedName>
</protein>
<accession>A0A383CGJ0</accession>
<dbReference type="EMBL" id="UINC01208634">
    <property type="protein sequence ID" value="SVE31271.1"/>
    <property type="molecule type" value="Genomic_DNA"/>
</dbReference>
<feature type="non-terminal residue" evidence="1">
    <location>
        <position position="1"/>
    </location>
</feature>
<reference evidence="1" key="1">
    <citation type="submission" date="2018-05" db="EMBL/GenBank/DDBJ databases">
        <authorList>
            <person name="Lanie J.A."/>
            <person name="Ng W.-L."/>
            <person name="Kazmierczak K.M."/>
            <person name="Andrzejewski T.M."/>
            <person name="Davidsen T.M."/>
            <person name="Wayne K.J."/>
            <person name="Tettelin H."/>
            <person name="Glass J.I."/>
            <person name="Rusch D."/>
            <person name="Podicherti R."/>
            <person name="Tsui H.-C.T."/>
            <person name="Winkler M.E."/>
        </authorList>
    </citation>
    <scope>NUCLEOTIDE SEQUENCE</scope>
</reference>
<proteinExistence type="predicted"/>
<organism evidence="1">
    <name type="scientific">marine metagenome</name>
    <dbReference type="NCBI Taxonomy" id="408172"/>
    <lineage>
        <taxon>unclassified sequences</taxon>
        <taxon>metagenomes</taxon>
        <taxon>ecological metagenomes</taxon>
    </lineage>
</organism>
<sequence>KASRAVAETAEELSGREVTFAGDAWNEALGGLEEITNSTGVTVAAWKDEGLDVVAGRAVHLTYLNRWKKAVEKGRAVADKEVGDAQDRLRLVEGKADRFDEAKELREVLAEIEKTKPQAKKDAKVLEDGRSAAPVVEALDELNTRVEALAQAESEHSSAVEVLLGAGLPGDDVPTTIREANGLSTKWSRREVQCTGYADELEAAEVYAGSVLNFREQADDAREQVADLTEAAIRQSSNLE</sequence>
<evidence type="ECO:0000313" key="1">
    <source>
        <dbReference type="EMBL" id="SVE31271.1"/>
    </source>
</evidence>
<name>A0A383CGJ0_9ZZZZ</name>